<evidence type="ECO:0000313" key="2">
    <source>
        <dbReference type="Proteomes" id="UP001219525"/>
    </source>
</evidence>
<keyword evidence="2" id="KW-1185">Reference proteome</keyword>
<dbReference type="Proteomes" id="UP001219525">
    <property type="component" value="Unassembled WGS sequence"/>
</dbReference>
<feature type="non-terminal residue" evidence="1">
    <location>
        <position position="140"/>
    </location>
</feature>
<sequence length="140" mass="16193">IMNVCRHWHVISSATPALWTRIELDLWNRRHFRSQLRLSGDLPLTVSIKKLNSCGAASRVLEHAGRIASLSVSGRDQYVLHFMHEMRRFAFPLLRSLVLHPAFEDDEDDNEGHGVMPPKLLGGRMPSLRELRVYRIKCPW</sequence>
<protein>
    <recommendedName>
        <fullName evidence="3">F-box domain-containing protein</fullName>
    </recommendedName>
</protein>
<gene>
    <name evidence="1" type="ORF">GGX14DRAFT_298864</name>
</gene>
<organism evidence="1 2">
    <name type="scientific">Mycena pura</name>
    <dbReference type="NCBI Taxonomy" id="153505"/>
    <lineage>
        <taxon>Eukaryota</taxon>
        <taxon>Fungi</taxon>
        <taxon>Dikarya</taxon>
        <taxon>Basidiomycota</taxon>
        <taxon>Agaricomycotina</taxon>
        <taxon>Agaricomycetes</taxon>
        <taxon>Agaricomycetidae</taxon>
        <taxon>Agaricales</taxon>
        <taxon>Marasmiineae</taxon>
        <taxon>Mycenaceae</taxon>
        <taxon>Mycena</taxon>
    </lineage>
</organism>
<name>A0AAD6UW62_9AGAR</name>
<comment type="caution">
    <text evidence="1">The sequence shown here is derived from an EMBL/GenBank/DDBJ whole genome shotgun (WGS) entry which is preliminary data.</text>
</comment>
<evidence type="ECO:0008006" key="3">
    <source>
        <dbReference type="Google" id="ProtNLM"/>
    </source>
</evidence>
<accession>A0AAD6UW62</accession>
<reference evidence="1" key="1">
    <citation type="submission" date="2023-03" db="EMBL/GenBank/DDBJ databases">
        <title>Massive genome expansion in bonnet fungi (Mycena s.s.) driven by repeated elements and novel gene families across ecological guilds.</title>
        <authorList>
            <consortium name="Lawrence Berkeley National Laboratory"/>
            <person name="Harder C.B."/>
            <person name="Miyauchi S."/>
            <person name="Viragh M."/>
            <person name="Kuo A."/>
            <person name="Thoen E."/>
            <person name="Andreopoulos B."/>
            <person name="Lu D."/>
            <person name="Skrede I."/>
            <person name="Drula E."/>
            <person name="Henrissat B."/>
            <person name="Morin E."/>
            <person name="Kohler A."/>
            <person name="Barry K."/>
            <person name="LaButti K."/>
            <person name="Morin E."/>
            <person name="Salamov A."/>
            <person name="Lipzen A."/>
            <person name="Mereny Z."/>
            <person name="Hegedus B."/>
            <person name="Baldrian P."/>
            <person name="Stursova M."/>
            <person name="Weitz H."/>
            <person name="Taylor A."/>
            <person name="Grigoriev I.V."/>
            <person name="Nagy L.G."/>
            <person name="Martin F."/>
            <person name="Kauserud H."/>
        </authorList>
    </citation>
    <scope>NUCLEOTIDE SEQUENCE</scope>
    <source>
        <strain evidence="1">9144</strain>
    </source>
</reference>
<evidence type="ECO:0000313" key="1">
    <source>
        <dbReference type="EMBL" id="KAJ7195903.1"/>
    </source>
</evidence>
<feature type="non-terminal residue" evidence="1">
    <location>
        <position position="1"/>
    </location>
</feature>
<proteinExistence type="predicted"/>
<dbReference type="AlphaFoldDB" id="A0AAD6UW62"/>
<dbReference type="EMBL" id="JARJCW010000087">
    <property type="protein sequence ID" value="KAJ7195903.1"/>
    <property type="molecule type" value="Genomic_DNA"/>
</dbReference>